<dbReference type="OrthoDB" id="9811841at2"/>
<gene>
    <name evidence="12" type="primary">malQ</name>
    <name evidence="12" type="ORF">EAX62_06975</name>
</gene>
<dbReference type="PANTHER" id="PTHR32438">
    <property type="entry name" value="4-ALPHA-GLUCANOTRANSFERASE DPE1, CHLOROPLASTIC/AMYLOPLASTIC"/>
    <property type="match status" value="1"/>
</dbReference>
<dbReference type="InterPro" id="IPR017853">
    <property type="entry name" value="GH"/>
</dbReference>
<evidence type="ECO:0000256" key="6">
    <source>
        <dbReference type="ARBA" id="ARBA00022679"/>
    </source>
</evidence>
<evidence type="ECO:0000256" key="10">
    <source>
        <dbReference type="RuleBase" id="RU361207"/>
    </source>
</evidence>
<evidence type="ECO:0000256" key="1">
    <source>
        <dbReference type="ARBA" id="ARBA00000439"/>
    </source>
</evidence>
<comment type="catalytic activity">
    <reaction evidence="1 10">
        <text>Transfers a segment of a (1-&gt;4)-alpha-D-glucan to a new position in an acceptor, which may be glucose or a (1-&gt;4)-alpha-D-glucan.</text>
        <dbReference type="EC" id="2.4.1.25"/>
    </reaction>
</comment>
<dbReference type="Pfam" id="PF02446">
    <property type="entry name" value="Glyco_hydro_77"/>
    <property type="match status" value="1"/>
</dbReference>
<dbReference type="EMBL" id="REFW01000001">
    <property type="protein sequence ID" value="RMB62293.1"/>
    <property type="molecule type" value="Genomic_DNA"/>
</dbReference>
<organism evidence="12 13">
    <name type="scientific">Tessaracoccus antarcticus</name>
    <dbReference type="NCBI Taxonomy" id="2479848"/>
    <lineage>
        <taxon>Bacteria</taxon>
        <taxon>Bacillati</taxon>
        <taxon>Actinomycetota</taxon>
        <taxon>Actinomycetes</taxon>
        <taxon>Propionibacteriales</taxon>
        <taxon>Propionibacteriaceae</taxon>
        <taxon>Tessaracoccus</taxon>
    </lineage>
</organism>
<evidence type="ECO:0000256" key="4">
    <source>
        <dbReference type="ARBA" id="ARBA00020295"/>
    </source>
</evidence>
<sequence length="709" mass="78517">MSQLPDDLTRLAEHFGIALEFRDWKGRDLEISRESVIAVLHALGVDASTDDARAAALADVAERGWRRVLPPCTVVEHGSGVSIDVHVPAGTVVELSMVLESGERVDAQQIDNWEPDRWISGAMRGEATFWFGGELPLGYHQLVANSAEGRSEATLVVTPPHLGFPAAMRDARTWGYATQLYSVTSKKSWGVGDLVDLADLVAWSGAGQGAGHVLINPLHAAQPTAPMEPSPYLPASRRFINPLYIRPESIQEFAGLDRHTRSRVRRLRKSLHPVAGEARAIDRDGAWRVKREALRLVFEAGRRPAREIALEHFTRREGDALRDFATWCALSEELGDDWRQWPREYQRVDGPAVKDFAAENADSVSFHTWLQWVASLQVSAAQTVAEEVGMPVGILTDLAVGVSGSSAETWTMPDLFADGVTVGAPPDDYNQAGQDWGQPPWRPDKLEEVAYAPFREMVAAAMRRVGGVRIDHIIGLFRLWWVPEGLGPRHGTYVRNNHEALIGILALEAHRAQALVVGEDLGTVEPWVRQYLSRRGILGTSVLWFEHDDGRPLEAHRWREYCLASVTTHDLPPTLGYLAGDHVRLRDALGLLTEPLEEELEAARNEQSGWLTKLVDDGVLDAGHRDDPVEVMLALHRYLLLTPSRVLLASLGDAVGERRTQNQPGTINEYPNWRVPLGDATGRAVTLEDVFEAELPTRLAAVMNGLEDR</sequence>
<evidence type="ECO:0000313" key="13">
    <source>
        <dbReference type="Proteomes" id="UP000275256"/>
    </source>
</evidence>
<dbReference type="InterPro" id="IPR003385">
    <property type="entry name" value="Glyco_hydro_77"/>
</dbReference>
<evidence type="ECO:0000256" key="7">
    <source>
        <dbReference type="ARBA" id="ARBA00023277"/>
    </source>
</evidence>
<dbReference type="PANTHER" id="PTHR32438:SF5">
    <property type="entry name" value="4-ALPHA-GLUCANOTRANSFERASE DPE1, CHLOROPLASTIC_AMYLOPLASTIC"/>
    <property type="match status" value="1"/>
</dbReference>
<keyword evidence="5 10" id="KW-0328">Glycosyltransferase</keyword>
<keyword evidence="7 10" id="KW-0119">Carbohydrate metabolism</keyword>
<reference evidence="12 13" key="1">
    <citation type="submission" date="2018-10" db="EMBL/GenBank/DDBJ databases">
        <title>Tessaracoccus antarcticuss sp. nov., isolated from sediment.</title>
        <authorList>
            <person name="Zhou L.Y."/>
            <person name="Du Z.J."/>
        </authorList>
    </citation>
    <scope>NUCLEOTIDE SEQUENCE [LARGE SCALE GENOMIC DNA]</scope>
    <source>
        <strain evidence="12 13">JDX10</strain>
    </source>
</reference>
<evidence type="ECO:0000256" key="8">
    <source>
        <dbReference type="ARBA" id="ARBA00031423"/>
    </source>
</evidence>
<comment type="caution">
    <text evidence="12">The sequence shown here is derived from an EMBL/GenBank/DDBJ whole genome shotgun (WGS) entry which is preliminary data.</text>
</comment>
<dbReference type="GO" id="GO:0005975">
    <property type="term" value="P:carbohydrate metabolic process"/>
    <property type="evidence" value="ECO:0007669"/>
    <property type="project" value="InterPro"/>
</dbReference>
<evidence type="ECO:0000313" key="12">
    <source>
        <dbReference type="EMBL" id="RMB62293.1"/>
    </source>
</evidence>
<dbReference type="SUPFAM" id="SSF51445">
    <property type="entry name" value="(Trans)glycosidases"/>
    <property type="match status" value="1"/>
</dbReference>
<proteinExistence type="inferred from homology"/>
<feature type="domain" description="MalQ N-terminal beta-sandwich" evidence="11">
    <location>
        <begin position="69"/>
        <end position="159"/>
    </location>
</feature>
<accession>A0A3M0GKZ9</accession>
<keyword evidence="6 10" id="KW-0808">Transferase</keyword>
<dbReference type="Pfam" id="PF21226">
    <property type="entry name" value="MalQ_N"/>
    <property type="match status" value="1"/>
</dbReference>
<dbReference type="Proteomes" id="UP000275256">
    <property type="component" value="Unassembled WGS sequence"/>
</dbReference>
<evidence type="ECO:0000259" key="11">
    <source>
        <dbReference type="Pfam" id="PF21226"/>
    </source>
</evidence>
<dbReference type="NCBIfam" id="TIGR00217">
    <property type="entry name" value="malQ"/>
    <property type="match status" value="1"/>
</dbReference>
<dbReference type="Gene3D" id="3.20.20.80">
    <property type="entry name" value="Glycosidases"/>
    <property type="match status" value="1"/>
</dbReference>
<evidence type="ECO:0000256" key="5">
    <source>
        <dbReference type="ARBA" id="ARBA00022676"/>
    </source>
</evidence>
<protein>
    <recommendedName>
        <fullName evidence="4 10">4-alpha-glucanotransferase</fullName>
        <ecNumber evidence="3 10">2.4.1.25</ecNumber>
    </recommendedName>
    <alternativeName>
        <fullName evidence="8 10">Amylomaltase</fullName>
    </alternativeName>
    <alternativeName>
        <fullName evidence="9 10">Disproportionating enzyme</fullName>
    </alternativeName>
</protein>
<dbReference type="AlphaFoldDB" id="A0A3M0GKZ9"/>
<keyword evidence="13" id="KW-1185">Reference proteome</keyword>
<evidence type="ECO:0000256" key="9">
    <source>
        <dbReference type="ARBA" id="ARBA00031501"/>
    </source>
</evidence>
<evidence type="ECO:0000256" key="3">
    <source>
        <dbReference type="ARBA" id="ARBA00012560"/>
    </source>
</evidence>
<dbReference type="InterPro" id="IPR048458">
    <property type="entry name" value="MalQ_N"/>
</dbReference>
<evidence type="ECO:0000256" key="2">
    <source>
        <dbReference type="ARBA" id="ARBA00005684"/>
    </source>
</evidence>
<name>A0A3M0GKZ9_9ACTN</name>
<comment type="similarity">
    <text evidence="2 10">Belongs to the disproportionating enzyme family.</text>
</comment>
<dbReference type="GO" id="GO:0004134">
    <property type="term" value="F:4-alpha-glucanotransferase activity"/>
    <property type="evidence" value="ECO:0007669"/>
    <property type="project" value="UniProtKB-EC"/>
</dbReference>
<dbReference type="RefSeq" id="WP_121900843.1">
    <property type="nucleotide sequence ID" value="NZ_REFW01000001.1"/>
</dbReference>
<dbReference type="EC" id="2.4.1.25" evidence="3 10"/>